<dbReference type="InterPro" id="IPR019427">
    <property type="entry name" value="7TM_GPCR_serpentine_rcpt_Srw"/>
</dbReference>
<protein>
    <submittedName>
        <fullName evidence="9">G_PROTEIN_RECEP_F1_2 domain-containing protein</fullName>
    </submittedName>
</protein>
<dbReference type="AlphaFoldDB" id="A0A7I4YR04"/>
<feature type="transmembrane region" description="Helical" evidence="6">
    <location>
        <begin position="293"/>
        <end position="321"/>
    </location>
</feature>
<dbReference type="OrthoDB" id="5864054at2759"/>
<dbReference type="InterPro" id="IPR000276">
    <property type="entry name" value="GPCR_Rhodpsn"/>
</dbReference>
<dbReference type="Proteomes" id="UP000025227">
    <property type="component" value="Unplaced"/>
</dbReference>
<dbReference type="PROSITE" id="PS50262">
    <property type="entry name" value="G_PROTEIN_RECEP_F1_2"/>
    <property type="match status" value="1"/>
</dbReference>
<dbReference type="GO" id="GO:0008528">
    <property type="term" value="F:G protein-coupled peptide receptor activity"/>
    <property type="evidence" value="ECO:0007669"/>
    <property type="project" value="InterPro"/>
</dbReference>
<evidence type="ECO:0000256" key="3">
    <source>
        <dbReference type="ARBA" id="ARBA00022989"/>
    </source>
</evidence>
<proteinExistence type="predicted"/>
<dbReference type="Pfam" id="PF10324">
    <property type="entry name" value="7TM_GPCR_Srw"/>
    <property type="match status" value="1"/>
</dbReference>
<dbReference type="PRINTS" id="PR00237">
    <property type="entry name" value="GPCRRHODOPSN"/>
</dbReference>
<feature type="transmembrane region" description="Helical" evidence="6">
    <location>
        <begin position="228"/>
        <end position="252"/>
    </location>
</feature>
<dbReference type="GO" id="GO:0005886">
    <property type="term" value="C:plasma membrane"/>
    <property type="evidence" value="ECO:0007669"/>
    <property type="project" value="TreeGrafter"/>
</dbReference>
<keyword evidence="8" id="KW-1185">Reference proteome</keyword>
<dbReference type="InterPro" id="IPR017452">
    <property type="entry name" value="GPCR_Rhodpsn_7TM"/>
</dbReference>
<accession>A0A7I4YR04</accession>
<feature type="transmembrane region" description="Helical" evidence="6">
    <location>
        <begin position="327"/>
        <end position="353"/>
    </location>
</feature>
<feature type="region of interest" description="Disordered" evidence="5">
    <location>
        <begin position="417"/>
        <end position="436"/>
    </location>
</feature>
<dbReference type="PANTHER" id="PTHR46273">
    <property type="entry name" value="MYOSUPPRESSIN RECEPTOR 1, ISOFORM B-RELATED"/>
    <property type="match status" value="1"/>
</dbReference>
<evidence type="ECO:0000256" key="6">
    <source>
        <dbReference type="SAM" id="Phobius"/>
    </source>
</evidence>
<keyword evidence="2 6" id="KW-0812">Transmembrane</keyword>
<keyword evidence="3 6" id="KW-1133">Transmembrane helix</keyword>
<evidence type="ECO:0000259" key="7">
    <source>
        <dbReference type="PROSITE" id="PS50262"/>
    </source>
</evidence>
<dbReference type="PANTHER" id="PTHR46273:SF2">
    <property type="entry name" value="G-PROTEIN COUPLED RECEPTORS FAMILY 1 PROFILE DOMAIN-CONTAINING PROTEIN"/>
    <property type="match status" value="1"/>
</dbReference>
<dbReference type="CDD" id="cd14978">
    <property type="entry name" value="7tmA_FMRFamide_R-like"/>
    <property type="match status" value="1"/>
</dbReference>
<feature type="transmembrane region" description="Helical" evidence="6">
    <location>
        <begin position="114"/>
        <end position="135"/>
    </location>
</feature>
<evidence type="ECO:0000313" key="9">
    <source>
        <dbReference type="WBParaSite" id="HCON_00133260-00001"/>
    </source>
</evidence>
<evidence type="ECO:0000256" key="1">
    <source>
        <dbReference type="ARBA" id="ARBA00004370"/>
    </source>
</evidence>
<feature type="transmembrane region" description="Helical" evidence="6">
    <location>
        <begin position="34"/>
        <end position="57"/>
    </location>
</feature>
<feature type="compositionally biased region" description="Basic and acidic residues" evidence="5">
    <location>
        <begin position="427"/>
        <end position="436"/>
    </location>
</feature>
<keyword evidence="4 6" id="KW-0472">Membrane</keyword>
<reference evidence="9" key="1">
    <citation type="submission" date="2020-12" db="UniProtKB">
        <authorList>
            <consortium name="WormBaseParasite"/>
        </authorList>
    </citation>
    <scope>IDENTIFICATION</scope>
    <source>
        <strain evidence="9">MHco3</strain>
    </source>
</reference>
<organism evidence="8 9">
    <name type="scientific">Haemonchus contortus</name>
    <name type="common">Barber pole worm</name>
    <dbReference type="NCBI Taxonomy" id="6289"/>
    <lineage>
        <taxon>Eukaryota</taxon>
        <taxon>Metazoa</taxon>
        <taxon>Ecdysozoa</taxon>
        <taxon>Nematoda</taxon>
        <taxon>Chromadorea</taxon>
        <taxon>Rhabditida</taxon>
        <taxon>Rhabditina</taxon>
        <taxon>Rhabditomorpha</taxon>
        <taxon>Strongyloidea</taxon>
        <taxon>Trichostrongylidae</taxon>
        <taxon>Haemonchus</taxon>
    </lineage>
</organism>
<dbReference type="OMA" id="IFTTDVH"/>
<feature type="transmembrane region" description="Helical" evidence="6">
    <location>
        <begin position="155"/>
        <end position="176"/>
    </location>
</feature>
<dbReference type="InterPro" id="IPR053219">
    <property type="entry name" value="GPCR_Dmsr-1"/>
</dbReference>
<dbReference type="WBParaSite" id="HCON_00133260-00001">
    <property type="protein sequence ID" value="HCON_00133260-00001"/>
    <property type="gene ID" value="HCON_00133260"/>
</dbReference>
<evidence type="ECO:0000256" key="2">
    <source>
        <dbReference type="ARBA" id="ARBA00022692"/>
    </source>
</evidence>
<evidence type="ECO:0000313" key="8">
    <source>
        <dbReference type="Proteomes" id="UP000025227"/>
    </source>
</evidence>
<sequence>MECPNDTPLFDFTQNATLNFINTLINFQSLYAPIHGYVCIGLCVFGILTNFVHVVVLTRPVMRNSAVNCVLTAVAICDIGTMATYLIYISHFVVLRQSTCSPTFTHGWMQFLQWHVMLSITLHTTSLWLAVAMAFIRRMTLRVARLNSTWQRPQFAWKLCIAIYIIVAVLCVPSLFVHEIAVYEGIVWEPPHPHCALSYPPNYTEPIYTFTVSKAATANNCRIFKLNIWMIGLVFKVIPCILLMYFSVGLVNKIRQAEKHRRKLTNVSLNNVNSCDSSSMSAKKKSHRSDRTTTMLVVILAVFLITELPQGIISILCAIFTTDVHKYLYFYLGDILDLLSLLNSSVNFVLYCVMSSRYRQTFWLVFLPSGAQSLCINKQTATASNLNFTQIQLQRKNSNKVRNKEYAPLATEAEEHRDECVSAIGSEDSRERVEQL</sequence>
<feature type="domain" description="G-protein coupled receptors family 1 profile" evidence="7">
    <location>
        <begin position="49"/>
        <end position="351"/>
    </location>
</feature>
<evidence type="ECO:0000256" key="4">
    <source>
        <dbReference type="ARBA" id="ARBA00023136"/>
    </source>
</evidence>
<dbReference type="Gene3D" id="1.20.1070.10">
    <property type="entry name" value="Rhodopsin 7-helix transmembrane proteins"/>
    <property type="match status" value="1"/>
</dbReference>
<dbReference type="SUPFAM" id="SSF81321">
    <property type="entry name" value="Family A G protein-coupled receptor-like"/>
    <property type="match status" value="1"/>
</dbReference>
<feature type="transmembrane region" description="Helical" evidence="6">
    <location>
        <begin position="69"/>
        <end position="94"/>
    </location>
</feature>
<name>A0A7I4YR04_HAECO</name>
<comment type="subcellular location">
    <subcellularLocation>
        <location evidence="1">Membrane</location>
    </subcellularLocation>
</comment>
<evidence type="ECO:0000256" key="5">
    <source>
        <dbReference type="SAM" id="MobiDB-lite"/>
    </source>
</evidence>